<protein>
    <submittedName>
        <fullName evidence="1">Uncharacterized protein</fullName>
    </submittedName>
</protein>
<proteinExistence type="predicted"/>
<comment type="caution">
    <text evidence="1">The sequence shown here is derived from an EMBL/GenBank/DDBJ whole genome shotgun (WGS) entry which is preliminary data.</text>
</comment>
<dbReference type="AlphaFoldDB" id="X1I8W4"/>
<sequence length="98" mass="11519">MTTTFQTVGEPVFKDKSSIKDKIFYEMVHRLLRLGRRYVPIYFVRGMTDYIYSHHSDKSLVGVEIGVQNGFNSKVMLMVLPIKMLYLIDPYEDYVEDT</sequence>
<organism evidence="1">
    <name type="scientific">marine sediment metagenome</name>
    <dbReference type="NCBI Taxonomy" id="412755"/>
    <lineage>
        <taxon>unclassified sequences</taxon>
        <taxon>metagenomes</taxon>
        <taxon>ecological metagenomes</taxon>
    </lineage>
</organism>
<gene>
    <name evidence="1" type="ORF">S03H2_67909</name>
</gene>
<name>X1I8W4_9ZZZZ</name>
<accession>X1I8W4</accession>
<dbReference type="EMBL" id="BARU01044552">
    <property type="protein sequence ID" value="GAH78866.1"/>
    <property type="molecule type" value="Genomic_DNA"/>
</dbReference>
<reference evidence="1" key="1">
    <citation type="journal article" date="2014" name="Front. Microbiol.">
        <title>High frequency of phylogenetically diverse reductive dehalogenase-homologous genes in deep subseafloor sedimentary metagenomes.</title>
        <authorList>
            <person name="Kawai M."/>
            <person name="Futagami T."/>
            <person name="Toyoda A."/>
            <person name="Takaki Y."/>
            <person name="Nishi S."/>
            <person name="Hori S."/>
            <person name="Arai W."/>
            <person name="Tsubouchi T."/>
            <person name="Morono Y."/>
            <person name="Uchiyama I."/>
            <person name="Ito T."/>
            <person name="Fujiyama A."/>
            <person name="Inagaki F."/>
            <person name="Takami H."/>
        </authorList>
    </citation>
    <scope>NUCLEOTIDE SEQUENCE</scope>
    <source>
        <strain evidence="1">Expedition CK06-06</strain>
    </source>
</reference>
<evidence type="ECO:0000313" key="1">
    <source>
        <dbReference type="EMBL" id="GAH78866.1"/>
    </source>
</evidence>
<feature type="non-terminal residue" evidence="1">
    <location>
        <position position="98"/>
    </location>
</feature>